<proteinExistence type="inferred from homology"/>
<evidence type="ECO:0000256" key="6">
    <source>
        <dbReference type="ARBA" id="ARBA00023136"/>
    </source>
</evidence>
<dbReference type="InterPro" id="IPR003004">
    <property type="entry name" value="GspF/PilC"/>
</dbReference>
<comment type="subcellular location">
    <subcellularLocation>
        <location evidence="1">Cell membrane</location>
        <topology evidence="1">Multi-pass membrane protein</topology>
    </subcellularLocation>
</comment>
<sequence>MKYFVTTILNKGKKEQIGMYAEDRKEVNELVKLKHSGIILKISQEREPLEAQFKRFKTTFLSNIKKRKIEQDSLIASIRQLAVMTNAGISIYDSLNEISKSTTDKTLKLVFKKLSEDINSGHSLSKPMNNFRYELGNLCIAMVQLGEKTGKIDDALFSLANMLEDVRANIIKFKKAMSYPKNVMIAMAVAFSILISYVVPNFKNMFEKLNTQLPIPTKILLKLEYLFNNYGLYILIFLSISSVIFKYLINNNYNIRYGWHKVLLKIYFIKNVIMFATLSRFTLILSELIRAGIPITQALETSVSMVENLPLKNKLASVRFAVEKGSSLHVGLEDTKLFENIIIQMISAAEDSGTLDTMTGKVAEYYKMRFDAVINGLSESIEPVMLFFIASMVLLLALGIFLPMWDIGNVVMGR</sequence>
<evidence type="ECO:0000256" key="1">
    <source>
        <dbReference type="ARBA" id="ARBA00004651"/>
    </source>
</evidence>
<dbReference type="PRINTS" id="PR00812">
    <property type="entry name" value="BCTERIALGSPF"/>
</dbReference>
<dbReference type="EMBL" id="CP000153">
    <property type="protein sequence ID" value="ABB44665.1"/>
    <property type="molecule type" value="Genomic_DNA"/>
</dbReference>
<evidence type="ECO:0000256" key="5">
    <source>
        <dbReference type="ARBA" id="ARBA00022989"/>
    </source>
</evidence>
<evidence type="ECO:0000256" key="2">
    <source>
        <dbReference type="ARBA" id="ARBA00005745"/>
    </source>
</evidence>
<evidence type="ECO:0000256" key="3">
    <source>
        <dbReference type="ARBA" id="ARBA00022475"/>
    </source>
</evidence>
<keyword evidence="5 7" id="KW-1133">Transmembrane helix</keyword>
<dbReference type="KEGG" id="tdn:Suden_1388"/>
<gene>
    <name evidence="9" type="ordered locus">Suden_1388</name>
</gene>
<comment type="similarity">
    <text evidence="2">Belongs to the GSP F family.</text>
</comment>
<feature type="transmembrane region" description="Helical" evidence="7">
    <location>
        <begin position="230"/>
        <end position="249"/>
    </location>
</feature>
<dbReference type="eggNOG" id="COG1459">
    <property type="taxonomic scope" value="Bacteria"/>
</dbReference>
<dbReference type="PANTHER" id="PTHR30012">
    <property type="entry name" value="GENERAL SECRETION PATHWAY PROTEIN"/>
    <property type="match status" value="1"/>
</dbReference>
<reference evidence="9 10" key="1">
    <citation type="journal article" date="2008" name="Appl. Environ. Microbiol.">
        <title>Genome of the epsilonproteobacterial chemolithoautotroph Sulfurimonas denitrificans.</title>
        <authorList>
            <person name="Sievert S.M."/>
            <person name="Scott K.M."/>
            <person name="Klotz M.G."/>
            <person name="Chain P.S.G."/>
            <person name="Hauser L.J."/>
            <person name="Hemp J."/>
            <person name="Huegler M."/>
            <person name="Land M."/>
            <person name="Lapidus A."/>
            <person name="Larimer F.W."/>
            <person name="Lucas S."/>
            <person name="Malfatti S.A."/>
            <person name="Meyer F."/>
            <person name="Paulsen I.T."/>
            <person name="Ren Q."/>
            <person name="Simon J."/>
            <person name="Bailey K."/>
            <person name="Diaz E."/>
            <person name="Fitzpatrick K.A."/>
            <person name="Glover B."/>
            <person name="Gwatney N."/>
            <person name="Korajkic A."/>
            <person name="Long A."/>
            <person name="Mobberley J.M."/>
            <person name="Pantry S.N."/>
            <person name="Pazder G."/>
            <person name="Peterson S."/>
            <person name="Quintanilla J.D."/>
            <person name="Sprinkle R."/>
            <person name="Stephens J."/>
            <person name="Thomas P."/>
            <person name="Vaughn R."/>
            <person name="Weber M.J."/>
            <person name="Wooten L.L."/>
        </authorList>
    </citation>
    <scope>NUCLEOTIDE SEQUENCE [LARGE SCALE GENOMIC DNA]</scope>
    <source>
        <strain evidence="10">ATCC 33889 / DSM 1251</strain>
    </source>
</reference>
<accession>Q30QR6</accession>
<protein>
    <submittedName>
        <fullName evidence="9">Type II secretion system protein</fullName>
    </submittedName>
</protein>
<dbReference type="Pfam" id="PF00482">
    <property type="entry name" value="T2SSF"/>
    <property type="match status" value="2"/>
</dbReference>
<dbReference type="Gene3D" id="1.20.81.30">
    <property type="entry name" value="Type II secretion system (T2SS), domain F"/>
    <property type="match status" value="2"/>
</dbReference>
<feature type="domain" description="Type II secretion system protein GspF" evidence="8">
    <location>
        <begin position="281"/>
        <end position="403"/>
    </location>
</feature>
<evidence type="ECO:0000259" key="8">
    <source>
        <dbReference type="Pfam" id="PF00482"/>
    </source>
</evidence>
<feature type="transmembrane region" description="Helical" evidence="7">
    <location>
        <begin position="384"/>
        <end position="405"/>
    </location>
</feature>
<dbReference type="AlphaFoldDB" id="Q30QR6"/>
<dbReference type="STRING" id="326298.Suden_1388"/>
<dbReference type="GO" id="GO:0005886">
    <property type="term" value="C:plasma membrane"/>
    <property type="evidence" value="ECO:0007669"/>
    <property type="project" value="UniProtKB-SubCell"/>
</dbReference>
<dbReference type="InterPro" id="IPR042094">
    <property type="entry name" value="T2SS_GspF_sf"/>
</dbReference>
<dbReference type="RefSeq" id="WP_011373017.1">
    <property type="nucleotide sequence ID" value="NC_007575.1"/>
</dbReference>
<evidence type="ECO:0000256" key="7">
    <source>
        <dbReference type="SAM" id="Phobius"/>
    </source>
</evidence>
<name>Q30QR6_SULDN</name>
<keyword evidence="4 7" id="KW-0812">Transmembrane</keyword>
<dbReference type="InterPro" id="IPR018076">
    <property type="entry name" value="T2SS_GspF_dom"/>
</dbReference>
<dbReference type="Proteomes" id="UP000002714">
    <property type="component" value="Chromosome"/>
</dbReference>
<keyword evidence="10" id="KW-1185">Reference proteome</keyword>
<evidence type="ECO:0000313" key="10">
    <source>
        <dbReference type="Proteomes" id="UP000002714"/>
    </source>
</evidence>
<evidence type="ECO:0000313" key="9">
    <source>
        <dbReference type="EMBL" id="ABB44665.1"/>
    </source>
</evidence>
<feature type="domain" description="Type II secretion system protein GspF" evidence="8">
    <location>
        <begin position="78"/>
        <end position="200"/>
    </location>
</feature>
<feature type="transmembrane region" description="Helical" evidence="7">
    <location>
        <begin position="182"/>
        <end position="199"/>
    </location>
</feature>
<dbReference type="OrthoDB" id="9805682at2"/>
<organism evidence="9 10">
    <name type="scientific">Sulfurimonas denitrificans (strain ATCC 33889 / DSM 1251)</name>
    <name type="common">Thiomicrospira denitrificans (strain ATCC 33889 / DSM 1251)</name>
    <dbReference type="NCBI Taxonomy" id="326298"/>
    <lineage>
        <taxon>Bacteria</taxon>
        <taxon>Pseudomonadati</taxon>
        <taxon>Campylobacterota</taxon>
        <taxon>Epsilonproteobacteria</taxon>
        <taxon>Campylobacterales</taxon>
        <taxon>Sulfurimonadaceae</taxon>
        <taxon>Sulfurimonas</taxon>
    </lineage>
</organism>
<evidence type="ECO:0000256" key="4">
    <source>
        <dbReference type="ARBA" id="ARBA00022692"/>
    </source>
</evidence>
<dbReference type="PANTHER" id="PTHR30012:SF0">
    <property type="entry name" value="TYPE II SECRETION SYSTEM PROTEIN F-RELATED"/>
    <property type="match status" value="1"/>
</dbReference>
<keyword evidence="6 7" id="KW-0472">Membrane</keyword>
<dbReference type="HOGENOM" id="CLU_035032_2_2_7"/>
<keyword evidence="3" id="KW-1003">Cell membrane</keyword>